<reference evidence="12 13" key="1">
    <citation type="journal article" date="2019" name="Proc. Natl. Acad. Sci. U.S.A.">
        <title>Regulatory changes in pterin and carotenoid genes underlie balanced color polymorphisms in the wall lizard.</title>
        <authorList>
            <person name="Andrade P."/>
            <person name="Pinho C."/>
            <person name="Perez I de Lanuza G."/>
            <person name="Afonso S."/>
            <person name="Brejcha J."/>
            <person name="Rubin C.J."/>
            <person name="Wallerman O."/>
            <person name="Pereira P."/>
            <person name="Sabatino S.J."/>
            <person name="Bellati A."/>
            <person name="Pellitteri-Rosa D."/>
            <person name="Bosakova Z."/>
            <person name="Bunikis I."/>
            <person name="Carretero M.A."/>
            <person name="Feiner N."/>
            <person name="Marsik P."/>
            <person name="Pauperio F."/>
            <person name="Salvi D."/>
            <person name="Soler L."/>
            <person name="While G.M."/>
            <person name="Uller T."/>
            <person name="Font E."/>
            <person name="Andersson L."/>
            <person name="Carneiro M."/>
        </authorList>
    </citation>
    <scope>NUCLEOTIDE SEQUENCE</scope>
</reference>
<feature type="domain" description="Acylamino-acid-releasing enzyme N-terminal" evidence="11">
    <location>
        <begin position="202"/>
        <end position="593"/>
    </location>
</feature>
<evidence type="ECO:0000256" key="9">
    <source>
        <dbReference type="SAM" id="MobiDB-lite"/>
    </source>
</evidence>
<dbReference type="Gene3D" id="3.40.50.1820">
    <property type="entry name" value="alpha/beta hydrolase"/>
    <property type="match status" value="1"/>
</dbReference>
<evidence type="ECO:0000256" key="2">
    <source>
        <dbReference type="ARBA" id="ARBA00004496"/>
    </source>
</evidence>
<keyword evidence="7" id="KW-0963">Cytoplasm</keyword>
<reference evidence="12" key="2">
    <citation type="submission" date="2025-08" db="UniProtKB">
        <authorList>
            <consortium name="Ensembl"/>
        </authorList>
    </citation>
    <scope>IDENTIFICATION</scope>
</reference>
<accession>A0A670I5G8</accession>
<evidence type="ECO:0000313" key="13">
    <source>
        <dbReference type="Proteomes" id="UP000472272"/>
    </source>
</evidence>
<dbReference type="InterPro" id="IPR045550">
    <property type="entry name" value="AARE_N"/>
</dbReference>
<dbReference type="InterPro" id="IPR001375">
    <property type="entry name" value="Peptidase_S9_cat"/>
</dbReference>
<dbReference type="EC" id="3.4.19.1" evidence="5"/>
<evidence type="ECO:0000256" key="3">
    <source>
        <dbReference type="ARBA" id="ARBA00010040"/>
    </source>
</evidence>
<evidence type="ECO:0000256" key="7">
    <source>
        <dbReference type="ARBA" id="ARBA00022490"/>
    </source>
</evidence>
<dbReference type="GO" id="GO:0004252">
    <property type="term" value="F:serine-type endopeptidase activity"/>
    <property type="evidence" value="ECO:0007669"/>
    <property type="project" value="TreeGrafter"/>
</dbReference>
<keyword evidence="8" id="KW-0378">Hydrolase</keyword>
<feature type="compositionally biased region" description="Basic and acidic residues" evidence="9">
    <location>
        <begin position="68"/>
        <end position="78"/>
    </location>
</feature>
<dbReference type="AlphaFoldDB" id="A0A670I5G8"/>
<dbReference type="GO" id="GO:0006508">
    <property type="term" value="P:proteolysis"/>
    <property type="evidence" value="ECO:0007669"/>
    <property type="project" value="InterPro"/>
</dbReference>
<dbReference type="PANTHER" id="PTHR42776:SF4">
    <property type="entry name" value="ACYLAMINO-ACID-RELEASING ENZYME"/>
    <property type="match status" value="1"/>
</dbReference>
<dbReference type="Gene3D" id="2.120.10.30">
    <property type="entry name" value="TolB, C-terminal domain"/>
    <property type="match status" value="1"/>
</dbReference>
<organism evidence="12 13">
    <name type="scientific">Podarcis muralis</name>
    <name type="common">Wall lizard</name>
    <name type="synonym">Lacerta muralis</name>
    <dbReference type="NCBI Taxonomy" id="64176"/>
    <lineage>
        <taxon>Eukaryota</taxon>
        <taxon>Metazoa</taxon>
        <taxon>Chordata</taxon>
        <taxon>Craniata</taxon>
        <taxon>Vertebrata</taxon>
        <taxon>Euteleostomi</taxon>
        <taxon>Lepidosauria</taxon>
        <taxon>Squamata</taxon>
        <taxon>Bifurcata</taxon>
        <taxon>Unidentata</taxon>
        <taxon>Episquamata</taxon>
        <taxon>Laterata</taxon>
        <taxon>Lacertibaenia</taxon>
        <taxon>Lacertidae</taxon>
        <taxon>Podarcis</taxon>
    </lineage>
</organism>
<dbReference type="SUPFAM" id="SSF53474">
    <property type="entry name" value="alpha/beta-Hydrolases"/>
    <property type="match status" value="1"/>
</dbReference>
<evidence type="ECO:0000256" key="8">
    <source>
        <dbReference type="ARBA" id="ARBA00022801"/>
    </source>
</evidence>
<dbReference type="FunFam" id="2.120.10.30:FF:000189">
    <property type="entry name" value="Acylaminoacyl-peptide hydrolase"/>
    <property type="match status" value="1"/>
</dbReference>
<dbReference type="OMA" id="NLLDFQW"/>
<dbReference type="PANTHER" id="PTHR42776">
    <property type="entry name" value="SERINE PEPTIDASE S9 FAMILY MEMBER"/>
    <property type="match status" value="1"/>
</dbReference>
<dbReference type="GeneTree" id="ENSGT00940000166103"/>
<evidence type="ECO:0000313" key="12">
    <source>
        <dbReference type="Ensembl" id="ENSPMRP00000006960.1"/>
    </source>
</evidence>
<evidence type="ECO:0000259" key="11">
    <source>
        <dbReference type="Pfam" id="PF19283"/>
    </source>
</evidence>
<comment type="similarity">
    <text evidence="3">Belongs to the peptidase S9C family.</text>
</comment>
<sequence length="996" mass="110031">MVMRKRKKQNFVVAVAFIMGREGDPDTVSSQWDPARLTGIRNSAIDPSAVTNTSLPFACIFKFSYPPGKKERQDRGQERPPPLRLGLPSRDFQGEPRAEAWLCPRLLSPPGQLLSAPPASRPCAVPALLSRDKRLSGCFGETSRAMASRAERAEEAPPAGSGPLGALYRELSRFPGVTYASVGVGFAACGAAAECLPLYTEWCQPDLGRHQKLHFSRQYILHHNSRAIVSVTPVGIPAEIRDQLLIRMSPTGMHKAVFTHHLEMGQKQEMIEVWNKSGKVRSINLTSLDKHGRVYTDEQFGCVAWSSSETQILYVAERRRPKRQPLFPQSRSPQGEEPGETRKEEHFVYHDNWGEALSDKSFPVLCVVNVETSEVSVLEGIPGHISPGQALWSPDDKGILFVGWWHEPFRLGLNACSNRRSALFLFDLSESSCELLSSDSEAVSSPRLSPDGTRLLYLECPVFGPHRQCLKLQMLNWQTKLTSTVVDVVRTATSGFLGIYSGALPLLCWAADNHRVLLSTPQRSRKELLVVDTELGSVKALTEGTPEGSWTLLGIQQDLLVVSCSSPNCPPSLKVGVLPPAGCELELQWTSVEEASVLPDMEWKILTVHPPMTEDNQYTGQAFEALLLTPRGNRREEKTFPLIVSPHGGPHAVFDACWRPKMASLCQLGFAVLMVNYRGSLGFGQASIESLISHVGVQDVEDTQLAVKLALRTEPLDPDRIALLGGSHGGFVCCHLIARYPEMYKACVVRSPVINMATLLGTSDIPDWRYAVLGLPYCFERIPTEEDLTAMLLCSPIIHAAKVHTPLLMYVGAKDRRVSPYQALEYYRVLRARGIPVQCLLLLGIYMRSRRRICVSPHISGHSNQLSSAPHIPCLAYLTGSHRYVQGRCAQFTLLHTASKSHIAVLVAHDWQLGHIEDIFITSACMGSRIRALASMVGGHPEGEGSTSQKKPLFMACNLDGWGSVEGKLAWKENYWLPVWLQTYDNGGYKGAVGES</sequence>
<feature type="region of interest" description="Disordered" evidence="9">
    <location>
        <begin position="68"/>
        <end position="89"/>
    </location>
</feature>
<proteinExistence type="inferred from homology"/>
<dbReference type="Pfam" id="PF00326">
    <property type="entry name" value="Peptidase_S9"/>
    <property type="match status" value="1"/>
</dbReference>
<evidence type="ECO:0000259" key="10">
    <source>
        <dbReference type="Pfam" id="PF00326"/>
    </source>
</evidence>
<comment type="catalytic activity">
    <reaction evidence="1">
        <text>Cleavage of an N-acetyl or N-formyl amino acid from the N-terminus of a polypeptide.</text>
        <dbReference type="EC" id="3.4.19.1"/>
    </reaction>
</comment>
<dbReference type="InterPro" id="IPR011042">
    <property type="entry name" value="6-blade_b-propeller_TolB-like"/>
</dbReference>
<evidence type="ECO:0000256" key="6">
    <source>
        <dbReference type="ARBA" id="ARBA00018421"/>
    </source>
</evidence>
<dbReference type="Ensembl" id="ENSPMRT00000007425.1">
    <property type="protein sequence ID" value="ENSPMRP00000006960.1"/>
    <property type="gene ID" value="ENSPMRG00000004730.1"/>
</dbReference>
<dbReference type="InterPro" id="IPR029058">
    <property type="entry name" value="AB_hydrolase_fold"/>
</dbReference>
<comment type="subunit">
    <text evidence="4">Homotetramer.</text>
</comment>
<dbReference type="Pfam" id="PF19283">
    <property type="entry name" value="APEH_N"/>
    <property type="match status" value="1"/>
</dbReference>
<comment type="subcellular location">
    <subcellularLocation>
        <location evidence="2">Cytoplasm</location>
    </subcellularLocation>
</comment>
<feature type="domain" description="Peptidase S9 prolyl oligopeptidase catalytic" evidence="10">
    <location>
        <begin position="662"/>
        <end position="840"/>
    </location>
</feature>
<dbReference type="GO" id="GO:0005737">
    <property type="term" value="C:cytoplasm"/>
    <property type="evidence" value="ECO:0007669"/>
    <property type="project" value="UniProtKB-SubCell"/>
</dbReference>
<keyword evidence="13" id="KW-1185">Reference proteome</keyword>
<evidence type="ECO:0000256" key="1">
    <source>
        <dbReference type="ARBA" id="ARBA00000721"/>
    </source>
</evidence>
<evidence type="ECO:0000256" key="5">
    <source>
        <dbReference type="ARBA" id="ARBA00012917"/>
    </source>
</evidence>
<dbReference type="GO" id="GO:0008242">
    <property type="term" value="F:omega peptidase activity"/>
    <property type="evidence" value="ECO:0007669"/>
    <property type="project" value="UniProtKB-EC"/>
</dbReference>
<dbReference type="FunFam" id="3.40.50.1820:FF:000043">
    <property type="entry name" value="acylamino-acid-releasing enzyme"/>
    <property type="match status" value="1"/>
</dbReference>
<protein>
    <recommendedName>
        <fullName evidence="6">Acylamino-acid-releasing enzyme</fullName>
        <ecNumber evidence="5">3.4.19.1</ecNumber>
    </recommendedName>
</protein>
<dbReference type="SUPFAM" id="SSF82171">
    <property type="entry name" value="DPP6 N-terminal domain-like"/>
    <property type="match status" value="1"/>
</dbReference>
<dbReference type="Proteomes" id="UP000472272">
    <property type="component" value="Chromosome 2"/>
</dbReference>
<reference evidence="12" key="3">
    <citation type="submission" date="2025-09" db="UniProtKB">
        <authorList>
            <consortium name="Ensembl"/>
        </authorList>
    </citation>
    <scope>IDENTIFICATION</scope>
</reference>
<evidence type="ECO:0000256" key="4">
    <source>
        <dbReference type="ARBA" id="ARBA00011881"/>
    </source>
</evidence>
<name>A0A670I5G8_PODMU</name>